<dbReference type="InterPro" id="IPR051486">
    <property type="entry name" value="Hcy_S-methyltransferase"/>
</dbReference>
<dbReference type="PANTHER" id="PTHR46015">
    <property type="entry name" value="ZGC:172121"/>
    <property type="match status" value="1"/>
</dbReference>
<dbReference type="SUPFAM" id="SSF82282">
    <property type="entry name" value="Homocysteine S-methyltransferase"/>
    <property type="match status" value="1"/>
</dbReference>
<dbReference type="PANTHER" id="PTHR46015:SF1">
    <property type="entry name" value="HOMOCYSTEINE S-METHYLTRANSFERASE-LIKE ISOFORM 1"/>
    <property type="match status" value="1"/>
</dbReference>
<proteinExistence type="predicted"/>
<dbReference type="EMBL" id="JBHSGK010000004">
    <property type="protein sequence ID" value="MFC4735942.1"/>
    <property type="molecule type" value="Genomic_DNA"/>
</dbReference>
<accession>A0ABV9NRD1</accession>
<evidence type="ECO:0000256" key="2">
    <source>
        <dbReference type="ARBA" id="ARBA00022679"/>
    </source>
</evidence>
<organism evidence="7 8">
    <name type="scientific">Bacillus daqingensis</name>
    <dbReference type="NCBI Taxonomy" id="872396"/>
    <lineage>
        <taxon>Bacteria</taxon>
        <taxon>Bacillati</taxon>
        <taxon>Bacillota</taxon>
        <taxon>Bacilli</taxon>
        <taxon>Bacillales</taxon>
        <taxon>Bacillaceae</taxon>
        <taxon>Bacillus</taxon>
    </lineage>
</organism>
<dbReference type="Pfam" id="PF02574">
    <property type="entry name" value="S-methyl_trans"/>
    <property type="match status" value="1"/>
</dbReference>
<dbReference type="PROSITE" id="PS50970">
    <property type="entry name" value="HCY"/>
    <property type="match status" value="1"/>
</dbReference>
<feature type="binding site" evidence="5">
    <location>
        <position position="293"/>
    </location>
    <ligand>
        <name>Zn(2+)</name>
        <dbReference type="ChEBI" id="CHEBI:29105"/>
    </ligand>
</feature>
<evidence type="ECO:0000256" key="3">
    <source>
        <dbReference type="ARBA" id="ARBA00022723"/>
    </source>
</evidence>
<evidence type="ECO:0000256" key="5">
    <source>
        <dbReference type="PROSITE-ProRule" id="PRU00333"/>
    </source>
</evidence>
<feature type="domain" description="Hcy-binding" evidence="6">
    <location>
        <begin position="2"/>
        <end position="308"/>
    </location>
</feature>
<gene>
    <name evidence="7" type="primary">mmuM</name>
    <name evidence="7" type="ORF">ACFO4L_05015</name>
</gene>
<dbReference type="InterPro" id="IPR036589">
    <property type="entry name" value="HCY_dom_sf"/>
</dbReference>
<evidence type="ECO:0000313" key="7">
    <source>
        <dbReference type="EMBL" id="MFC4735942.1"/>
    </source>
</evidence>
<reference evidence="8" key="1">
    <citation type="journal article" date="2019" name="Int. J. Syst. Evol. Microbiol.">
        <title>The Global Catalogue of Microorganisms (GCM) 10K type strain sequencing project: providing services to taxonomists for standard genome sequencing and annotation.</title>
        <authorList>
            <consortium name="The Broad Institute Genomics Platform"/>
            <consortium name="The Broad Institute Genome Sequencing Center for Infectious Disease"/>
            <person name="Wu L."/>
            <person name="Ma J."/>
        </authorList>
    </citation>
    <scope>NUCLEOTIDE SEQUENCE [LARGE SCALE GENOMIC DNA]</scope>
    <source>
        <strain evidence="8">JCM 12165</strain>
    </source>
</reference>
<dbReference type="GO" id="GO:0032259">
    <property type="term" value="P:methylation"/>
    <property type="evidence" value="ECO:0007669"/>
    <property type="project" value="UniProtKB-KW"/>
</dbReference>
<keyword evidence="3 5" id="KW-0479">Metal-binding</keyword>
<keyword evidence="4 5" id="KW-0862">Zinc</keyword>
<evidence type="ECO:0000259" key="6">
    <source>
        <dbReference type="PROSITE" id="PS50970"/>
    </source>
</evidence>
<dbReference type="InterPro" id="IPR003726">
    <property type="entry name" value="HCY_dom"/>
</dbReference>
<feature type="binding site" evidence="5">
    <location>
        <position position="228"/>
    </location>
    <ligand>
        <name>Zn(2+)</name>
        <dbReference type="ChEBI" id="CHEBI:29105"/>
    </ligand>
</feature>
<evidence type="ECO:0000256" key="4">
    <source>
        <dbReference type="ARBA" id="ARBA00022833"/>
    </source>
</evidence>
<keyword evidence="8" id="KW-1185">Reference proteome</keyword>
<keyword evidence="2 5" id="KW-0808">Transferase</keyword>
<dbReference type="Proteomes" id="UP001595896">
    <property type="component" value="Unassembled WGS sequence"/>
</dbReference>
<dbReference type="NCBIfam" id="NF007020">
    <property type="entry name" value="PRK09485.1"/>
    <property type="match status" value="1"/>
</dbReference>
<sequence length="318" mass="34913">MRMIESIIQKNGFVILDGALATELEKAGCDLNHSLWSAKILAEDPDNIKRVHQLYFEAGADCAITSSYQAVPDGFLQAGYSQETAEELIQQTFSLAVDARDEFWTSYSGTDRPKPFVAASIGPYGAYLADGSEYRGGYGLIKEELMAFHRPRIDLLIRAGADFFACETLPSLLEAEALASLLADYPGVRAWFSFSCKDGTRISDGTPIETCAAMLDEADAAAAVGINCTPIVYAEELIQRIRQTTAKPIVVYPNSGEEYDASTNQWYGDSSVASFQERAEDWIDRGAGLIGGCCRTGPDEIRQLEALRRRQQSETNRP</sequence>
<comment type="caution">
    <text evidence="7">The sequence shown here is derived from an EMBL/GenBank/DDBJ whole genome shotgun (WGS) entry which is preliminary data.</text>
</comment>
<name>A0ABV9NRD1_9BACI</name>
<evidence type="ECO:0000256" key="1">
    <source>
        <dbReference type="ARBA" id="ARBA00022603"/>
    </source>
</evidence>
<comment type="cofactor">
    <cofactor evidence="5">
        <name>Zn(2+)</name>
        <dbReference type="ChEBI" id="CHEBI:29105"/>
    </cofactor>
</comment>
<dbReference type="GO" id="GO:0008168">
    <property type="term" value="F:methyltransferase activity"/>
    <property type="evidence" value="ECO:0007669"/>
    <property type="project" value="UniProtKB-KW"/>
</dbReference>
<keyword evidence="1 5" id="KW-0489">Methyltransferase</keyword>
<dbReference type="EC" id="2.1.1.10" evidence="7"/>
<protein>
    <submittedName>
        <fullName evidence="7">Homocysteine S-methyltransferase</fullName>
        <ecNumber evidence="7">2.1.1.10</ecNumber>
    </submittedName>
</protein>
<feature type="binding site" evidence="5">
    <location>
        <position position="294"/>
    </location>
    <ligand>
        <name>Zn(2+)</name>
        <dbReference type="ChEBI" id="CHEBI:29105"/>
    </ligand>
</feature>
<dbReference type="Gene3D" id="3.20.20.330">
    <property type="entry name" value="Homocysteine-binding-like domain"/>
    <property type="match status" value="1"/>
</dbReference>
<dbReference type="RefSeq" id="WP_377908855.1">
    <property type="nucleotide sequence ID" value="NZ_JBHSGK010000004.1"/>
</dbReference>
<evidence type="ECO:0000313" key="8">
    <source>
        <dbReference type="Proteomes" id="UP001595896"/>
    </source>
</evidence>